<dbReference type="GO" id="GO:0046872">
    <property type="term" value="F:metal ion binding"/>
    <property type="evidence" value="ECO:0007669"/>
    <property type="project" value="InterPro"/>
</dbReference>
<keyword evidence="1" id="KW-0067">ATP-binding</keyword>
<dbReference type="PANTHER" id="PTHR21621:SF0">
    <property type="entry name" value="BETA-CITRYLGLUTAMATE SYNTHASE B-RELATED"/>
    <property type="match status" value="1"/>
</dbReference>
<gene>
    <name evidence="3" type="ORF">M878_00415</name>
</gene>
<dbReference type="PATRIC" id="fig|1352936.5.peg.105"/>
<dbReference type="EMBL" id="AWQX01000005">
    <property type="protein sequence ID" value="EST36738.1"/>
    <property type="molecule type" value="Genomic_DNA"/>
</dbReference>
<organism evidence="3 4">
    <name type="scientific">Streptomyces roseochromogenus subsp. oscitans DS 12.976</name>
    <dbReference type="NCBI Taxonomy" id="1352936"/>
    <lineage>
        <taxon>Bacteria</taxon>
        <taxon>Bacillati</taxon>
        <taxon>Actinomycetota</taxon>
        <taxon>Actinomycetes</taxon>
        <taxon>Kitasatosporales</taxon>
        <taxon>Streptomycetaceae</taxon>
        <taxon>Streptomyces</taxon>
    </lineage>
</organism>
<dbReference type="GO" id="GO:0072590">
    <property type="term" value="F:N-acetyl-L-aspartate-L-glutamate ligase activity"/>
    <property type="evidence" value="ECO:0007669"/>
    <property type="project" value="TreeGrafter"/>
</dbReference>
<dbReference type="Proteomes" id="UP000017984">
    <property type="component" value="Chromosome"/>
</dbReference>
<comment type="caution">
    <text evidence="3">The sequence shown here is derived from an EMBL/GenBank/DDBJ whole genome shotgun (WGS) entry which is preliminary data.</text>
</comment>
<sequence length="324" mass="34839">MVDTTTAPTAADVWLLARENPFPLLRSTQELVDALGVAYGDRFVSWRTDELVFGVQGGKLFLRTLGGLDVPAPKVVCVRQVPGSMRHDREVTLLRHLERMEAVLLNPLEGHIASRNKVWQLQELALAGLPVPDTLSYATAPLDGVLRIRGLDAPYVVKAVNGYQGKRVFLASDMPLLRDLAGSLDQKAPLLLQEYVTASHGRDLRVVVVDGKPVGAEVRTSPSGTLVSNLARGGRPTLCLGRHPRAEALAVAAARTAGLVIAGVDLLFDSEDSDDEDAFVVCEVNSVPGWRPGMTEVVPAVLRTVDRALRTWSAHSSLPGADGP</sequence>
<feature type="domain" description="ATP-grasp" evidence="2">
    <location>
        <begin position="121"/>
        <end position="313"/>
    </location>
</feature>
<dbReference type="AlphaFoldDB" id="V6KXK7"/>
<keyword evidence="4" id="KW-1185">Reference proteome</keyword>
<dbReference type="SUPFAM" id="SSF56059">
    <property type="entry name" value="Glutathione synthetase ATP-binding domain-like"/>
    <property type="match status" value="1"/>
</dbReference>
<dbReference type="InterPro" id="IPR011761">
    <property type="entry name" value="ATP-grasp"/>
</dbReference>
<dbReference type="Gene3D" id="3.30.470.20">
    <property type="entry name" value="ATP-grasp fold, B domain"/>
    <property type="match status" value="1"/>
</dbReference>
<protein>
    <recommendedName>
        <fullName evidence="2">ATP-grasp domain-containing protein</fullName>
    </recommendedName>
</protein>
<dbReference type="RefSeq" id="WP_023544122.1">
    <property type="nucleotide sequence ID" value="NZ_CM002285.1"/>
</dbReference>
<keyword evidence="1" id="KW-0547">Nucleotide-binding</keyword>
<proteinExistence type="predicted"/>
<evidence type="ECO:0000256" key="1">
    <source>
        <dbReference type="PROSITE-ProRule" id="PRU00409"/>
    </source>
</evidence>
<name>V6KXK7_STRRC</name>
<dbReference type="Pfam" id="PF08443">
    <property type="entry name" value="RimK"/>
    <property type="match status" value="1"/>
</dbReference>
<dbReference type="GO" id="GO:0005737">
    <property type="term" value="C:cytoplasm"/>
    <property type="evidence" value="ECO:0007669"/>
    <property type="project" value="TreeGrafter"/>
</dbReference>
<evidence type="ECO:0000313" key="4">
    <source>
        <dbReference type="Proteomes" id="UP000017984"/>
    </source>
</evidence>
<reference evidence="3 4" key="1">
    <citation type="journal article" date="2014" name="Genome Announc.">
        <title>Draft Genome Sequence of Streptomyces roseochromogenes subsp. oscitans DS 12.976, Producer of the Aminocoumarin Antibiotic Clorobiocin.</title>
        <authorList>
            <person name="Ruckert C."/>
            <person name="Kalinowski J."/>
            <person name="Heide L."/>
            <person name="Apel A.K."/>
        </authorList>
    </citation>
    <scope>NUCLEOTIDE SEQUENCE [LARGE SCALE GENOMIC DNA]</scope>
    <source>
        <strain evidence="3 4">DS 12.976</strain>
    </source>
</reference>
<dbReference type="GO" id="GO:0005524">
    <property type="term" value="F:ATP binding"/>
    <property type="evidence" value="ECO:0007669"/>
    <property type="project" value="UniProtKB-UniRule"/>
</dbReference>
<evidence type="ECO:0000313" key="3">
    <source>
        <dbReference type="EMBL" id="EST36738.1"/>
    </source>
</evidence>
<dbReference type="PROSITE" id="PS50975">
    <property type="entry name" value="ATP_GRASP"/>
    <property type="match status" value="1"/>
</dbReference>
<dbReference type="Gene3D" id="3.40.50.20">
    <property type="match status" value="1"/>
</dbReference>
<dbReference type="InterPro" id="IPR013651">
    <property type="entry name" value="ATP-grasp_RimK-type"/>
</dbReference>
<accession>V6KXK7</accession>
<dbReference type="OrthoDB" id="3865600at2"/>
<dbReference type="STRING" id="1352936.M878_00415"/>
<evidence type="ECO:0000259" key="2">
    <source>
        <dbReference type="PROSITE" id="PS50975"/>
    </source>
</evidence>
<dbReference type="PANTHER" id="PTHR21621">
    <property type="entry name" value="RIBOSOMAL PROTEIN S6 MODIFICATION PROTEIN"/>
    <property type="match status" value="1"/>
</dbReference>
<dbReference type="HOGENOM" id="CLU_054353_3_0_11"/>